<gene>
    <name evidence="2" type="ORF">ECANGB1_900</name>
</gene>
<feature type="region of interest" description="Disordered" evidence="1">
    <location>
        <begin position="1"/>
        <end position="89"/>
    </location>
</feature>
<feature type="compositionally biased region" description="Basic and acidic residues" evidence="1">
    <location>
        <begin position="48"/>
        <end position="62"/>
    </location>
</feature>
<evidence type="ECO:0000313" key="2">
    <source>
        <dbReference type="EMBL" id="ORD94306.1"/>
    </source>
</evidence>
<sequence length="262" mass="30174">MSPKKNISRESINEIKKFKREESSKIDDEESTERENEPETYSTTQNDSNEKAHFKEVLKGEKDEELVNSLERPKRRKSETKEEESTNYSEFVNEDSAALASLGEKAFSGTFKIANAPEHSKNIFAVEPDQESKKEKNESQFLKKNLVEDSEIKISTSRPKNGLENANCFNNIKICYYDELEMHVLAVGIAIVKNGTFAFLRPGLVRPLICFKIKNKKIEMNEETGCIEFMNAGRKFIIEKNKETDQLYEVFKKEPMNESNMS</sequence>
<evidence type="ECO:0000313" key="3">
    <source>
        <dbReference type="Proteomes" id="UP000192639"/>
    </source>
</evidence>
<dbReference type="Proteomes" id="UP000192639">
    <property type="component" value="Unassembled WGS sequence"/>
</dbReference>
<feature type="compositionally biased region" description="Basic and acidic residues" evidence="1">
    <location>
        <begin position="7"/>
        <end position="26"/>
    </location>
</feature>
<dbReference type="AlphaFoldDB" id="A0A1Y1S797"/>
<accession>A0A1Y1S797</accession>
<dbReference type="EMBL" id="LWDP01000025">
    <property type="protein sequence ID" value="ORD94306.1"/>
    <property type="molecule type" value="Genomic_DNA"/>
</dbReference>
<dbReference type="VEuPathDB" id="MicrosporidiaDB:ECANGB1_900"/>
<comment type="caution">
    <text evidence="2">The sequence shown here is derived from an EMBL/GenBank/DDBJ whole genome shotgun (WGS) entry which is preliminary data.</text>
</comment>
<name>A0A1Y1S797_9MICR</name>
<reference evidence="2 3" key="1">
    <citation type="journal article" date="2017" name="Environ. Microbiol.">
        <title>Decay of the glycolytic pathway and adaptation to intranuclear parasitism within Enterocytozoonidae microsporidia.</title>
        <authorList>
            <person name="Wiredu Boakye D."/>
            <person name="Jaroenlak P."/>
            <person name="Prachumwat A."/>
            <person name="Williams T.A."/>
            <person name="Bateman K.S."/>
            <person name="Itsathitphaisarn O."/>
            <person name="Sritunyalucksana K."/>
            <person name="Paszkiewicz K.H."/>
            <person name="Moore K.A."/>
            <person name="Stentiford G.D."/>
            <person name="Williams B.A."/>
        </authorList>
    </citation>
    <scope>NUCLEOTIDE SEQUENCE [LARGE SCALE GENOMIC DNA]</scope>
    <source>
        <strain evidence="2 3">GB1</strain>
    </source>
</reference>
<protein>
    <submittedName>
        <fullName evidence="2">Uncharacterized protein</fullName>
    </submittedName>
</protein>
<organism evidence="2 3">
    <name type="scientific">Enterospora canceri</name>
    <dbReference type="NCBI Taxonomy" id="1081671"/>
    <lineage>
        <taxon>Eukaryota</taxon>
        <taxon>Fungi</taxon>
        <taxon>Fungi incertae sedis</taxon>
        <taxon>Microsporidia</taxon>
        <taxon>Enterocytozoonidae</taxon>
        <taxon>Enterospora</taxon>
    </lineage>
</organism>
<feature type="compositionally biased region" description="Acidic residues" evidence="1">
    <location>
        <begin position="27"/>
        <end position="38"/>
    </location>
</feature>
<proteinExistence type="predicted"/>
<keyword evidence="3" id="KW-1185">Reference proteome</keyword>
<evidence type="ECO:0000256" key="1">
    <source>
        <dbReference type="SAM" id="MobiDB-lite"/>
    </source>
</evidence>